<feature type="transmembrane region" description="Helical" evidence="2">
    <location>
        <begin position="152"/>
        <end position="173"/>
    </location>
</feature>
<reference evidence="4 5" key="1">
    <citation type="submission" date="2019-07" db="EMBL/GenBank/DDBJ databases">
        <title>Rhodotorula toruloides NBRC10032 genome sequencing.</title>
        <authorList>
            <person name="Shida Y."/>
            <person name="Takaku H."/>
            <person name="Ogasawara W."/>
            <person name="Mori K."/>
        </authorList>
    </citation>
    <scope>NUCLEOTIDE SEQUENCE [LARGE SCALE GENOMIC DNA]</scope>
    <source>
        <strain evidence="4 5">NBRC10032</strain>
    </source>
</reference>
<keyword evidence="2" id="KW-1133">Transmembrane helix</keyword>
<protein>
    <recommendedName>
        <fullName evidence="6">Proteophosphoglycan ppg4</fullName>
    </recommendedName>
</protein>
<feature type="signal peptide" evidence="3">
    <location>
        <begin position="1"/>
        <end position="20"/>
    </location>
</feature>
<feature type="transmembrane region" description="Helical" evidence="2">
    <location>
        <begin position="97"/>
        <end position="117"/>
    </location>
</feature>
<evidence type="ECO:0000313" key="4">
    <source>
        <dbReference type="EMBL" id="GEM07863.1"/>
    </source>
</evidence>
<dbReference type="EMBL" id="BJWK01000004">
    <property type="protein sequence ID" value="GEM07863.1"/>
    <property type="molecule type" value="Genomic_DNA"/>
</dbReference>
<proteinExistence type="predicted"/>
<dbReference type="AlphaFoldDB" id="A0A511KBW3"/>
<feature type="compositionally biased region" description="Polar residues" evidence="1">
    <location>
        <begin position="201"/>
        <end position="211"/>
    </location>
</feature>
<evidence type="ECO:0000256" key="1">
    <source>
        <dbReference type="SAM" id="MobiDB-lite"/>
    </source>
</evidence>
<sequence>MYLRIPRAVFFLITTSLCIAEIGLAAWSVADAHDKQKLVKRTLPSASLDVSDALAVGGAVTAAAALSTLLCLGLLFFTVFRPPQAETLTSVRLKEGCFAVILLLWIGTLIPATYYTATRSGIIRAPGIPRPLIDSLVQASGQNLAYNHQRPILSYLIVGWIAFLSTIISFILVSIAARKTLKYGPDGRGPLEMRQHINGTNTATTAESARPSTAIEKPATGLHSAETVTGLHSAETQA</sequence>
<keyword evidence="3" id="KW-0732">Signal</keyword>
<evidence type="ECO:0000256" key="3">
    <source>
        <dbReference type="SAM" id="SignalP"/>
    </source>
</evidence>
<keyword evidence="2" id="KW-0472">Membrane</keyword>
<accession>A0A511KBW3</accession>
<feature type="region of interest" description="Disordered" evidence="1">
    <location>
        <begin position="201"/>
        <end position="238"/>
    </location>
</feature>
<feature type="transmembrane region" description="Helical" evidence="2">
    <location>
        <begin position="56"/>
        <end position="77"/>
    </location>
</feature>
<comment type="caution">
    <text evidence="4">The sequence shown here is derived from an EMBL/GenBank/DDBJ whole genome shotgun (WGS) entry which is preliminary data.</text>
</comment>
<feature type="chain" id="PRO_5021819861" description="Proteophosphoglycan ppg4" evidence="3">
    <location>
        <begin position="21"/>
        <end position="238"/>
    </location>
</feature>
<organism evidence="4 5">
    <name type="scientific">Rhodotorula toruloides</name>
    <name type="common">Yeast</name>
    <name type="synonym">Rhodosporidium toruloides</name>
    <dbReference type="NCBI Taxonomy" id="5286"/>
    <lineage>
        <taxon>Eukaryota</taxon>
        <taxon>Fungi</taxon>
        <taxon>Dikarya</taxon>
        <taxon>Basidiomycota</taxon>
        <taxon>Pucciniomycotina</taxon>
        <taxon>Microbotryomycetes</taxon>
        <taxon>Sporidiobolales</taxon>
        <taxon>Sporidiobolaceae</taxon>
        <taxon>Rhodotorula</taxon>
    </lineage>
</organism>
<dbReference type="OrthoDB" id="2590973at2759"/>
<gene>
    <name evidence="4" type="ORF">Rt10032_c04g1880</name>
</gene>
<dbReference type="Proteomes" id="UP000321518">
    <property type="component" value="Unassembled WGS sequence"/>
</dbReference>
<evidence type="ECO:0008006" key="6">
    <source>
        <dbReference type="Google" id="ProtNLM"/>
    </source>
</evidence>
<name>A0A511KBW3_RHOTO</name>
<evidence type="ECO:0000313" key="5">
    <source>
        <dbReference type="Proteomes" id="UP000321518"/>
    </source>
</evidence>
<keyword evidence="2" id="KW-0812">Transmembrane</keyword>
<evidence type="ECO:0000256" key="2">
    <source>
        <dbReference type="SAM" id="Phobius"/>
    </source>
</evidence>